<dbReference type="InterPro" id="IPR026739">
    <property type="entry name" value="AP_beta"/>
</dbReference>
<feature type="domain" description="Clathrin/coatomer adaptor adaptin-like N-terminal" evidence="7">
    <location>
        <begin position="11"/>
        <end position="86"/>
    </location>
</feature>
<dbReference type="InterPro" id="IPR011989">
    <property type="entry name" value="ARM-like"/>
</dbReference>
<dbReference type="Proteomes" id="UP001157938">
    <property type="component" value="Unassembled WGS sequence"/>
</dbReference>
<dbReference type="GO" id="GO:0006886">
    <property type="term" value="P:intracellular protein transport"/>
    <property type="evidence" value="ECO:0007669"/>
    <property type="project" value="InterPro"/>
</dbReference>
<keyword evidence="5" id="KW-0472">Membrane</keyword>
<dbReference type="EMBL" id="CANTFK010000968">
    <property type="protein sequence ID" value="CAI5735463.1"/>
    <property type="molecule type" value="Genomic_DNA"/>
</dbReference>
<dbReference type="PANTHER" id="PTHR11134">
    <property type="entry name" value="ADAPTOR COMPLEX SUBUNIT BETA FAMILY MEMBER"/>
    <property type="match status" value="1"/>
</dbReference>
<keyword evidence="3" id="KW-0813">Transport</keyword>
<dbReference type="GO" id="GO:0030117">
    <property type="term" value="C:membrane coat"/>
    <property type="evidence" value="ECO:0007669"/>
    <property type="project" value="InterPro"/>
</dbReference>
<evidence type="ECO:0000256" key="5">
    <source>
        <dbReference type="ARBA" id="ARBA00023136"/>
    </source>
</evidence>
<sequence length="338" mass="37066">MVDKKVLMILSNPDLTILAVNTFVKDAADSNPLVRTLSVRTMGCIRVDRIIEYRCEPLRRFLKDEDPLNPTVVANAIAALFEISEDSAGVTAFTITKIYARGLHEAEGIIERVTPRLQHANSASMIWIIGEYAERIDNADELLESFMDFFDDETAQVQLQLLTATVKMFLKRLNETQEIIQKVLHKATEESDNLDLRDREYSDRSDDTCALEPSVLDQLIGKISTLASVYHKFPSAFVVRLTVPEVHGRRQDNHYSVDGEGESEGSFDQTEDGRIGQKAGDPVDLLDMGTFTLGDPSSIASDPVAATLASASLVDIFGGPAAPPAPVGVSGNAVQKNL</sequence>
<accession>A0AAV0UGJ2</accession>
<evidence type="ECO:0000256" key="1">
    <source>
        <dbReference type="ARBA" id="ARBA00004308"/>
    </source>
</evidence>
<reference evidence="9" key="2">
    <citation type="submission" date="2022-12" db="EMBL/GenBank/DDBJ databases">
        <authorList>
            <person name="Webb A."/>
        </authorList>
    </citation>
    <scope>NUCLEOTIDE SEQUENCE</scope>
    <source>
        <strain evidence="9">Pf2</strain>
    </source>
</reference>
<dbReference type="EMBL" id="CAKLBC010001210">
    <property type="protein sequence ID" value="CAH0490060.1"/>
    <property type="molecule type" value="Genomic_DNA"/>
</dbReference>
<dbReference type="Gene3D" id="1.25.10.10">
    <property type="entry name" value="Leucine-rich Repeat Variant"/>
    <property type="match status" value="2"/>
</dbReference>
<dbReference type="InterPro" id="IPR016024">
    <property type="entry name" value="ARM-type_fold"/>
</dbReference>
<organism evidence="9 11">
    <name type="scientific">Peronospora farinosa</name>
    <dbReference type="NCBI Taxonomy" id="134698"/>
    <lineage>
        <taxon>Eukaryota</taxon>
        <taxon>Sar</taxon>
        <taxon>Stramenopiles</taxon>
        <taxon>Oomycota</taxon>
        <taxon>Peronosporomycetes</taxon>
        <taxon>Peronosporales</taxon>
        <taxon>Peronosporaceae</taxon>
        <taxon>Peronospora</taxon>
    </lineage>
</organism>
<dbReference type="AlphaFoldDB" id="A0AAV0UGJ2"/>
<reference evidence="8 10" key="1">
    <citation type="submission" date="2021-11" db="EMBL/GenBank/DDBJ databases">
        <authorList>
            <person name="Islam A."/>
            <person name="Islam S."/>
            <person name="Flora M.S."/>
            <person name="Rahman M."/>
            <person name="Ziaur R.M."/>
            <person name="Epstein J.H."/>
            <person name="Hassan M."/>
            <person name="Klassen M."/>
            <person name="Woodard K."/>
            <person name="Webb A."/>
            <person name="Webby R.J."/>
            <person name="El Zowalaty M.E."/>
        </authorList>
    </citation>
    <scope>NUCLEOTIDE SEQUENCE [LARGE SCALE GENOMIC DNA]</scope>
    <source>
        <strain evidence="8">Pf1</strain>
    </source>
</reference>
<dbReference type="InterPro" id="IPR002553">
    <property type="entry name" value="Clathrin/coatomer_adapt-like_N"/>
</dbReference>
<evidence type="ECO:0000256" key="2">
    <source>
        <dbReference type="ARBA" id="ARBA00006613"/>
    </source>
</evidence>
<evidence type="ECO:0000256" key="6">
    <source>
        <dbReference type="SAM" id="MobiDB-lite"/>
    </source>
</evidence>
<dbReference type="SUPFAM" id="SSF48371">
    <property type="entry name" value="ARM repeat"/>
    <property type="match status" value="1"/>
</dbReference>
<dbReference type="GO" id="GO:0016192">
    <property type="term" value="P:vesicle-mediated transport"/>
    <property type="evidence" value="ECO:0007669"/>
    <property type="project" value="InterPro"/>
</dbReference>
<evidence type="ECO:0000259" key="7">
    <source>
        <dbReference type="Pfam" id="PF01602"/>
    </source>
</evidence>
<evidence type="ECO:0000313" key="11">
    <source>
        <dbReference type="Proteomes" id="UP001159659"/>
    </source>
</evidence>
<feature type="domain" description="Clathrin/coatomer adaptor adaptin-like N-terminal" evidence="7">
    <location>
        <begin position="122"/>
        <end position="200"/>
    </location>
</feature>
<evidence type="ECO:0000256" key="4">
    <source>
        <dbReference type="ARBA" id="ARBA00022927"/>
    </source>
</evidence>
<feature type="region of interest" description="Disordered" evidence="6">
    <location>
        <begin position="250"/>
        <end position="281"/>
    </location>
</feature>
<protein>
    <recommendedName>
        <fullName evidence="7">Clathrin/coatomer adaptor adaptin-like N-terminal domain-containing protein</fullName>
    </recommendedName>
</protein>
<evidence type="ECO:0000313" key="8">
    <source>
        <dbReference type="EMBL" id="CAH0490060.1"/>
    </source>
</evidence>
<proteinExistence type="inferred from homology"/>
<comment type="caution">
    <text evidence="9">The sequence shown here is derived from an EMBL/GenBank/DDBJ whole genome shotgun (WGS) entry which is preliminary data.</text>
</comment>
<evidence type="ECO:0000313" key="9">
    <source>
        <dbReference type="EMBL" id="CAI5735463.1"/>
    </source>
</evidence>
<evidence type="ECO:0000313" key="10">
    <source>
        <dbReference type="Proteomes" id="UP001157938"/>
    </source>
</evidence>
<keyword evidence="4" id="KW-0653">Protein transport</keyword>
<dbReference type="Pfam" id="PF01602">
    <property type="entry name" value="Adaptin_N"/>
    <property type="match status" value="2"/>
</dbReference>
<evidence type="ECO:0000256" key="3">
    <source>
        <dbReference type="ARBA" id="ARBA00022448"/>
    </source>
</evidence>
<name>A0AAV0UGJ2_9STRA</name>
<dbReference type="Proteomes" id="UP001159659">
    <property type="component" value="Unassembled WGS sequence"/>
</dbReference>
<keyword evidence="10" id="KW-1185">Reference proteome</keyword>
<comment type="subcellular location">
    <subcellularLocation>
        <location evidence="1">Endomembrane system</location>
    </subcellularLocation>
</comment>
<gene>
    <name evidence="8" type="ORF">PFR001_LOCUS5426</name>
    <name evidence="9" type="ORF">PFR002_LOCUS7783</name>
</gene>
<dbReference type="GO" id="GO:0012505">
    <property type="term" value="C:endomembrane system"/>
    <property type="evidence" value="ECO:0007669"/>
    <property type="project" value="UniProtKB-SubCell"/>
</dbReference>
<comment type="similarity">
    <text evidence="2">Belongs to the adaptor complexes large subunit family.</text>
</comment>